<keyword evidence="4 12" id="KW-0813">Transport</keyword>
<evidence type="ECO:0000256" key="2">
    <source>
        <dbReference type="ARBA" id="ARBA00008892"/>
    </source>
</evidence>
<keyword evidence="8 13" id="KW-1133">Transmembrane helix</keyword>
<dbReference type="Pfam" id="PF00895">
    <property type="entry name" value="ATP-synt_8"/>
    <property type="match status" value="1"/>
</dbReference>
<keyword evidence="5 12" id="KW-0138">CF(0)</keyword>
<evidence type="ECO:0000256" key="3">
    <source>
        <dbReference type="ARBA" id="ARBA00011291"/>
    </source>
</evidence>
<dbReference type="EMBL" id="KP721459">
    <property type="protein sequence ID" value="AKL90608.1"/>
    <property type="molecule type" value="Genomic_DNA"/>
</dbReference>
<evidence type="ECO:0000256" key="10">
    <source>
        <dbReference type="ARBA" id="ARBA00023128"/>
    </source>
</evidence>
<dbReference type="GeneID" id="26118518"/>
<proteinExistence type="inferred from homology"/>
<geneLocation type="mitochondrion" evidence="14"/>
<comment type="subunit">
    <text evidence="3">F-type ATPases have 2 components, CF(1) - the catalytic core - and CF(0) - the membrane proton channel.</text>
</comment>
<accession>A0A0N7CGG7</accession>
<dbReference type="OrthoDB" id="7721627at2759"/>
<dbReference type="AlphaFoldDB" id="A0A0N7CGG7"/>
<dbReference type="RefSeq" id="YP_009175355.1">
    <property type="nucleotide sequence ID" value="NC_028152.1"/>
</dbReference>
<keyword evidence="6 12" id="KW-0812">Transmembrane</keyword>
<evidence type="ECO:0000313" key="14">
    <source>
        <dbReference type="EMBL" id="AKL90608.1"/>
    </source>
</evidence>
<evidence type="ECO:0000256" key="11">
    <source>
        <dbReference type="ARBA" id="ARBA00023136"/>
    </source>
</evidence>
<keyword evidence="9 12" id="KW-0406">Ion transport</keyword>
<name>A0A0N7CGG7_9CRUS</name>
<organism evidence="14">
    <name type="scientific">Daphnia carinata</name>
    <dbReference type="NCBI Taxonomy" id="120202"/>
    <lineage>
        <taxon>Eukaryota</taxon>
        <taxon>Metazoa</taxon>
        <taxon>Ecdysozoa</taxon>
        <taxon>Arthropoda</taxon>
        <taxon>Crustacea</taxon>
        <taxon>Branchiopoda</taxon>
        <taxon>Diplostraca</taxon>
        <taxon>Cladocera</taxon>
        <taxon>Anomopoda</taxon>
        <taxon>Daphniidae</taxon>
        <taxon>Daphnia</taxon>
    </lineage>
</organism>
<keyword evidence="7 12" id="KW-0375">Hydrogen ion transport</keyword>
<evidence type="ECO:0000256" key="6">
    <source>
        <dbReference type="ARBA" id="ARBA00022692"/>
    </source>
</evidence>
<dbReference type="GO" id="GO:0045259">
    <property type="term" value="C:proton-transporting ATP synthase complex"/>
    <property type="evidence" value="ECO:0007669"/>
    <property type="project" value="UniProtKB-KW"/>
</dbReference>
<dbReference type="GO" id="GO:0015986">
    <property type="term" value="P:proton motive force-driven ATP synthesis"/>
    <property type="evidence" value="ECO:0007669"/>
    <property type="project" value="InterPro"/>
</dbReference>
<comment type="similarity">
    <text evidence="2 12">Belongs to the ATPase protein 8 family.</text>
</comment>
<keyword evidence="10 12" id="KW-0496">Mitochondrion</keyword>
<comment type="subcellular location">
    <subcellularLocation>
        <location evidence="1 12">Mitochondrion membrane</location>
        <topology evidence="1 12">Single-pass membrane protein</topology>
    </subcellularLocation>
</comment>
<sequence length="56" mass="6883">MPQIWPMNWVLLFLTFISLFMFFIVLMYFFKCTIQLSPEDSNYTNTEKTSSCNWKW</sequence>
<feature type="transmembrane region" description="Helical" evidence="13">
    <location>
        <begin position="6"/>
        <end position="30"/>
    </location>
</feature>
<evidence type="ECO:0000256" key="12">
    <source>
        <dbReference type="RuleBase" id="RU003661"/>
    </source>
</evidence>
<dbReference type="GO" id="GO:0015078">
    <property type="term" value="F:proton transmembrane transporter activity"/>
    <property type="evidence" value="ECO:0007669"/>
    <property type="project" value="InterPro"/>
</dbReference>
<dbReference type="GO" id="GO:0031966">
    <property type="term" value="C:mitochondrial membrane"/>
    <property type="evidence" value="ECO:0007669"/>
    <property type="project" value="UniProtKB-SubCell"/>
</dbReference>
<keyword evidence="11 13" id="KW-0472">Membrane</keyword>
<dbReference type="InterPro" id="IPR001421">
    <property type="entry name" value="ATP8_metazoa"/>
</dbReference>
<evidence type="ECO:0000256" key="7">
    <source>
        <dbReference type="ARBA" id="ARBA00022781"/>
    </source>
</evidence>
<evidence type="ECO:0000256" key="5">
    <source>
        <dbReference type="ARBA" id="ARBA00022547"/>
    </source>
</evidence>
<evidence type="ECO:0000256" key="4">
    <source>
        <dbReference type="ARBA" id="ARBA00022448"/>
    </source>
</evidence>
<reference evidence="14" key="1">
    <citation type="submission" date="2015-01" db="EMBL/GenBank/DDBJ databases">
        <title>The complete sequence of the mitochondrial genome of three Daphnia species from China.</title>
        <authorList>
            <person name="Cheng R."/>
            <person name="Geng X."/>
            <person name="Wang Y."/>
            <person name="Deng B."/>
            <person name="Li J."/>
            <person name="Peng S."/>
            <person name="Zhang X."/>
            <person name="Zhang H."/>
        </authorList>
    </citation>
    <scope>NUCLEOTIDE SEQUENCE</scope>
</reference>
<evidence type="ECO:0000256" key="1">
    <source>
        <dbReference type="ARBA" id="ARBA00004304"/>
    </source>
</evidence>
<evidence type="ECO:0000256" key="8">
    <source>
        <dbReference type="ARBA" id="ARBA00022989"/>
    </source>
</evidence>
<dbReference type="CTD" id="4509"/>
<evidence type="ECO:0000256" key="13">
    <source>
        <dbReference type="SAM" id="Phobius"/>
    </source>
</evidence>
<evidence type="ECO:0000256" key="9">
    <source>
        <dbReference type="ARBA" id="ARBA00023065"/>
    </source>
</evidence>
<gene>
    <name evidence="14" type="primary">ATP8</name>
</gene>
<protein>
    <recommendedName>
        <fullName evidence="12">ATP synthase complex subunit 8</fullName>
    </recommendedName>
</protein>